<protein>
    <submittedName>
        <fullName evidence="1">Uncharacterized protein</fullName>
    </submittedName>
</protein>
<gene>
    <name evidence="1" type="ORF">BFP71_00870</name>
</gene>
<keyword evidence="2" id="KW-1185">Reference proteome</keyword>
<accession>A0A1E5T4F8</accession>
<organism evidence="1 2">
    <name type="scientific">Roseivirga misakiensis</name>
    <dbReference type="NCBI Taxonomy" id="1563681"/>
    <lineage>
        <taxon>Bacteria</taxon>
        <taxon>Pseudomonadati</taxon>
        <taxon>Bacteroidota</taxon>
        <taxon>Cytophagia</taxon>
        <taxon>Cytophagales</taxon>
        <taxon>Roseivirgaceae</taxon>
        <taxon>Roseivirga</taxon>
    </lineage>
</organism>
<dbReference type="AlphaFoldDB" id="A0A1E5T4F8"/>
<evidence type="ECO:0000313" key="2">
    <source>
        <dbReference type="Proteomes" id="UP000095552"/>
    </source>
</evidence>
<name>A0A1E5T4F8_9BACT</name>
<reference evidence="1 2" key="1">
    <citation type="submission" date="2016-08" db="EMBL/GenBank/DDBJ databases">
        <title>Draft genome of Fabibacter sp. strain SK-8.</title>
        <authorList>
            <person name="Wong S.-K."/>
            <person name="Hamasaki K."/>
            <person name="Yoshizawa S."/>
        </authorList>
    </citation>
    <scope>NUCLEOTIDE SEQUENCE [LARGE SCALE GENOMIC DNA]</scope>
    <source>
        <strain evidence="1 2">SK-8</strain>
    </source>
</reference>
<comment type="caution">
    <text evidence="1">The sequence shown here is derived from an EMBL/GenBank/DDBJ whole genome shotgun (WGS) entry which is preliminary data.</text>
</comment>
<dbReference type="EMBL" id="MDGQ01000003">
    <property type="protein sequence ID" value="OEK06260.1"/>
    <property type="molecule type" value="Genomic_DNA"/>
</dbReference>
<dbReference type="RefSeq" id="WP_069833572.1">
    <property type="nucleotide sequence ID" value="NZ_MDGQ01000003.1"/>
</dbReference>
<evidence type="ECO:0000313" key="1">
    <source>
        <dbReference type="EMBL" id="OEK06260.1"/>
    </source>
</evidence>
<dbReference type="Proteomes" id="UP000095552">
    <property type="component" value="Unassembled WGS sequence"/>
</dbReference>
<sequence length="295" mass="33511">MSLASIKSNWSLLSSVDPKTLAPAIEQIHRGVQFIAMAGKHYIKNEPDDSHTNLRWLPREEVLAGNWIRERQGNFRFAMRPKDLTLIAYNADMKGVANYPLNRKTNDEALEWIKDQLTTFGKDAGLMKMDIHYDIPTHETDNGAPYQFENPELFEEMAKYRSNSNLALEYFAQSYKTSSTVRTWPHHFDHGVYIPMVFDDGEDPIKSFSIGMGIPDPASEEPYYYITTWSKDGDNEYKDLPKLPHGQWISEPFKGAVLKASEIVKSKSAAQQSKIVMDFLKAGIAASLNILGIDQ</sequence>
<proteinExistence type="predicted"/>
<dbReference type="STRING" id="1563681.BFP71_00870"/>
<dbReference type="OrthoDB" id="1158385at2"/>